<protein>
    <submittedName>
        <fullName evidence="4">Sigma-70 family RNA polymerase sigma factor</fullName>
    </submittedName>
</protein>
<dbReference type="SUPFAM" id="SSF88946">
    <property type="entry name" value="Sigma2 domain of RNA polymerase sigma factors"/>
    <property type="match status" value="1"/>
</dbReference>
<dbReference type="InterPro" id="IPR013249">
    <property type="entry name" value="RNA_pol_sigma70_r4_t2"/>
</dbReference>
<evidence type="ECO:0000259" key="2">
    <source>
        <dbReference type="Pfam" id="PF04542"/>
    </source>
</evidence>
<comment type="caution">
    <text evidence="4">The sequence shown here is derived from an EMBL/GenBank/DDBJ whole genome shotgun (WGS) entry which is preliminary data.</text>
</comment>
<feature type="domain" description="RNA polymerase sigma factor 70 region 4 type 2" evidence="3">
    <location>
        <begin position="108"/>
        <end position="157"/>
    </location>
</feature>
<name>A0A3B0C8I1_9BACL</name>
<dbReference type="InterPro" id="IPR013324">
    <property type="entry name" value="RNA_pol_sigma_r3/r4-like"/>
</dbReference>
<dbReference type="InterPro" id="IPR014284">
    <property type="entry name" value="RNA_pol_sigma-70_dom"/>
</dbReference>
<dbReference type="InterPro" id="IPR036388">
    <property type="entry name" value="WH-like_DNA-bd_sf"/>
</dbReference>
<dbReference type="InterPro" id="IPR013325">
    <property type="entry name" value="RNA_pol_sigma_r2"/>
</dbReference>
<keyword evidence="5" id="KW-1185">Reference proteome</keyword>
<reference evidence="4 5" key="1">
    <citation type="journal article" date="2007" name="Int. J. Syst. Evol. Microbiol.">
        <title>Paenibacillus ginsengarvi sp. nov., isolated from soil from ginseng cultivation.</title>
        <authorList>
            <person name="Yoon M.H."/>
            <person name="Ten L.N."/>
            <person name="Im W.T."/>
        </authorList>
    </citation>
    <scope>NUCLEOTIDE SEQUENCE [LARGE SCALE GENOMIC DNA]</scope>
    <source>
        <strain evidence="4 5">KCTC 13059</strain>
    </source>
</reference>
<dbReference type="AlphaFoldDB" id="A0A3B0C8I1"/>
<dbReference type="PANTHER" id="PTHR30173">
    <property type="entry name" value="SIGMA 19 FACTOR"/>
    <property type="match status" value="1"/>
</dbReference>
<dbReference type="GO" id="GO:0003677">
    <property type="term" value="F:DNA binding"/>
    <property type="evidence" value="ECO:0007669"/>
    <property type="project" value="InterPro"/>
</dbReference>
<dbReference type="NCBIfam" id="TIGR02937">
    <property type="entry name" value="sigma70-ECF"/>
    <property type="match status" value="1"/>
</dbReference>
<dbReference type="NCBIfam" id="NF007214">
    <property type="entry name" value="PRK09636.1"/>
    <property type="match status" value="1"/>
</dbReference>
<dbReference type="Pfam" id="PF08281">
    <property type="entry name" value="Sigma70_r4_2"/>
    <property type="match status" value="1"/>
</dbReference>
<evidence type="ECO:0000259" key="3">
    <source>
        <dbReference type="Pfam" id="PF08281"/>
    </source>
</evidence>
<dbReference type="Gene3D" id="1.10.10.10">
    <property type="entry name" value="Winged helix-like DNA-binding domain superfamily/Winged helix DNA-binding domain"/>
    <property type="match status" value="1"/>
</dbReference>
<dbReference type="Pfam" id="PF04542">
    <property type="entry name" value="Sigma70_r2"/>
    <property type="match status" value="1"/>
</dbReference>
<feature type="domain" description="RNA polymerase sigma-70 region 2" evidence="2">
    <location>
        <begin position="7"/>
        <end position="70"/>
    </location>
</feature>
<accession>A0A3B0C8I1</accession>
<organism evidence="4 5">
    <name type="scientific">Paenibacillus ginsengarvi</name>
    <dbReference type="NCBI Taxonomy" id="400777"/>
    <lineage>
        <taxon>Bacteria</taxon>
        <taxon>Bacillati</taxon>
        <taxon>Bacillota</taxon>
        <taxon>Bacilli</taxon>
        <taxon>Bacillales</taxon>
        <taxon>Paenibacillaceae</taxon>
        <taxon>Paenibacillus</taxon>
    </lineage>
</organism>
<dbReference type="Gene3D" id="1.10.1740.10">
    <property type="match status" value="1"/>
</dbReference>
<dbReference type="InterPro" id="IPR032710">
    <property type="entry name" value="NTF2-like_dom_sf"/>
</dbReference>
<dbReference type="GO" id="GO:0006352">
    <property type="term" value="P:DNA-templated transcription initiation"/>
    <property type="evidence" value="ECO:0007669"/>
    <property type="project" value="InterPro"/>
</dbReference>
<evidence type="ECO:0000256" key="1">
    <source>
        <dbReference type="ARBA" id="ARBA00011344"/>
    </source>
</evidence>
<comment type="subunit">
    <text evidence="1">Interacts transiently with the RNA polymerase catalytic core formed by RpoA, RpoB, RpoC and RpoZ (2 alpha, 1 beta, 1 beta' and 1 omega subunit) to form the RNA polymerase holoenzyme that can initiate transcription.</text>
</comment>
<dbReference type="Proteomes" id="UP000282311">
    <property type="component" value="Unassembled WGS sequence"/>
</dbReference>
<dbReference type="OrthoDB" id="3211555at2"/>
<evidence type="ECO:0000313" key="4">
    <source>
        <dbReference type="EMBL" id="RKN82223.1"/>
    </source>
</evidence>
<proteinExistence type="predicted"/>
<gene>
    <name evidence="4" type="ORF">D7M11_17935</name>
</gene>
<dbReference type="PANTHER" id="PTHR30173:SF36">
    <property type="entry name" value="ECF RNA POLYMERASE SIGMA FACTOR SIGJ"/>
    <property type="match status" value="1"/>
</dbReference>
<dbReference type="EMBL" id="RBAH01000012">
    <property type="protein sequence ID" value="RKN82223.1"/>
    <property type="molecule type" value="Genomic_DNA"/>
</dbReference>
<dbReference type="SUPFAM" id="SSF88659">
    <property type="entry name" value="Sigma3 and sigma4 domains of RNA polymerase sigma factors"/>
    <property type="match status" value="1"/>
</dbReference>
<dbReference type="InterPro" id="IPR007627">
    <property type="entry name" value="RNA_pol_sigma70_r2"/>
</dbReference>
<dbReference type="RefSeq" id="WP_120748606.1">
    <property type="nucleotide sequence ID" value="NZ_RBAH01000012.1"/>
</dbReference>
<evidence type="ECO:0000313" key="5">
    <source>
        <dbReference type="Proteomes" id="UP000282311"/>
    </source>
</evidence>
<dbReference type="InterPro" id="IPR052704">
    <property type="entry name" value="ECF_Sigma-70_Domain"/>
</dbReference>
<sequence>MELESAYETYKRLMFSIAYRMLGSVAEAEDVVQDVFVTLHGPEPEEIRDMKAFLCRAVTNRCLNVLQSARHRKEVYPGPWLPEPLYDAGGTEPSRRLELAEEIKYAYLVLLERLSPVERAVYVLREAYAFEYEEIARMIGKSPDHCRKILSRARSKLNKTDADGSGKPADYDDKQQTAALRFIDALRRGSITDAVSLLSEQVVLVTDGGGKVPSALRPLAGIGRVGAFLGGIASKGVFDLGVLAASVNGETGMLLRRDGLPDAVWTFAVDSHTGQIVGIYAVNNPDKLHGNE</sequence>
<dbReference type="GO" id="GO:0016987">
    <property type="term" value="F:sigma factor activity"/>
    <property type="evidence" value="ECO:0007669"/>
    <property type="project" value="InterPro"/>
</dbReference>
<dbReference type="SUPFAM" id="SSF54427">
    <property type="entry name" value="NTF2-like"/>
    <property type="match status" value="1"/>
</dbReference>